<organism evidence="3 4">
    <name type="scientific">Clostridium thermobutyricum DSM 4928</name>
    <dbReference type="NCBI Taxonomy" id="1121339"/>
    <lineage>
        <taxon>Bacteria</taxon>
        <taxon>Bacillati</taxon>
        <taxon>Bacillota</taxon>
        <taxon>Clostridia</taxon>
        <taxon>Eubacteriales</taxon>
        <taxon>Clostridiaceae</taxon>
        <taxon>Clostridium</taxon>
    </lineage>
</organism>
<name>A0A1V4SYU5_9CLOT</name>
<dbReference type="SUPFAM" id="SSF82549">
    <property type="entry name" value="DAK1/DegV-like"/>
    <property type="match status" value="1"/>
</dbReference>
<dbReference type="InterPro" id="IPR050270">
    <property type="entry name" value="DegV_domain_contain"/>
</dbReference>
<comment type="caution">
    <text evidence="3">The sequence shown here is derived from an EMBL/GenBank/DDBJ whole genome shotgun (WGS) entry which is preliminary data.</text>
</comment>
<keyword evidence="2" id="KW-0446">Lipid-binding</keyword>
<evidence type="ECO:0000256" key="2">
    <source>
        <dbReference type="ARBA" id="ARBA00023121"/>
    </source>
</evidence>
<accession>A0A1V4SYU5</accession>
<gene>
    <name evidence="3" type="ORF">CLTHE_08130</name>
</gene>
<dbReference type="GO" id="GO:0008289">
    <property type="term" value="F:lipid binding"/>
    <property type="evidence" value="ECO:0007669"/>
    <property type="project" value="UniProtKB-KW"/>
</dbReference>
<dbReference type="OrthoDB" id="9780660at2"/>
<dbReference type="Gene3D" id="3.40.50.10170">
    <property type="match status" value="1"/>
</dbReference>
<dbReference type="PROSITE" id="PS51482">
    <property type="entry name" value="DEGV"/>
    <property type="match status" value="1"/>
</dbReference>
<proteinExistence type="predicted"/>
<dbReference type="Proteomes" id="UP000191448">
    <property type="component" value="Unassembled WGS sequence"/>
</dbReference>
<evidence type="ECO:0000256" key="1">
    <source>
        <dbReference type="ARBA" id="ARBA00003238"/>
    </source>
</evidence>
<sequence>MRIIVDSTCDLPIEIIKKYDIKVLPLKVLIEDKEYYDRVTIELEEVYEYMRKGVVPKTSQVSPVSFYEAFEEMCENGEDFIYLAFSSKLSGTHDLGKSILNEFKEKYKNINMEIIDTKSGSTAIGLLVLECIKMNKENLEFFEIVDRLQEKITHIEHILTLGDLNWLVKGGRIGKTKGFVGTMLDIKPVLDLKDGEVNLIKSIRGKKKTLNYILDILEERGIRNNNLIGISYAEDLSIVDNIKKGIAERFGEKEFMINKIGSVLGSHVGLTGVGIFFFNY</sequence>
<dbReference type="Pfam" id="PF02645">
    <property type="entry name" value="DegV"/>
    <property type="match status" value="1"/>
</dbReference>
<dbReference type="PANTHER" id="PTHR33434:SF3">
    <property type="entry name" value="DEGV DOMAIN-CONTAINING PROTEIN YITS"/>
    <property type="match status" value="1"/>
</dbReference>
<evidence type="ECO:0000313" key="3">
    <source>
        <dbReference type="EMBL" id="OPX49060.1"/>
    </source>
</evidence>
<protein>
    <submittedName>
        <fullName evidence="3">DegV domain-containing protein</fullName>
    </submittedName>
</protein>
<evidence type="ECO:0000313" key="4">
    <source>
        <dbReference type="Proteomes" id="UP000191448"/>
    </source>
</evidence>
<dbReference type="EMBL" id="LTAY01000026">
    <property type="protein sequence ID" value="OPX49060.1"/>
    <property type="molecule type" value="Genomic_DNA"/>
</dbReference>
<dbReference type="InterPro" id="IPR003797">
    <property type="entry name" value="DegV"/>
</dbReference>
<dbReference type="PANTHER" id="PTHR33434">
    <property type="entry name" value="DEGV DOMAIN-CONTAINING PROTEIN DR_1986-RELATED"/>
    <property type="match status" value="1"/>
</dbReference>
<dbReference type="RefSeq" id="WP_080022112.1">
    <property type="nucleotide sequence ID" value="NZ_LTAY01000026.1"/>
</dbReference>
<dbReference type="AlphaFoldDB" id="A0A1V4SYU5"/>
<dbReference type="InterPro" id="IPR043168">
    <property type="entry name" value="DegV_C"/>
</dbReference>
<reference evidence="3 4" key="1">
    <citation type="submission" date="2016-02" db="EMBL/GenBank/DDBJ databases">
        <title>Genome sequence of Clostridium thermobutyricum DSM 4928.</title>
        <authorList>
            <person name="Poehlein A."/>
            <person name="Daniel R."/>
        </authorList>
    </citation>
    <scope>NUCLEOTIDE SEQUENCE [LARGE SCALE GENOMIC DNA]</scope>
    <source>
        <strain evidence="3 4">DSM 4928</strain>
    </source>
</reference>
<comment type="function">
    <text evidence="1">May bind long-chain fatty acids, such as palmitate, and may play a role in lipid transport or fatty acid metabolism.</text>
</comment>
<dbReference type="NCBIfam" id="TIGR00762">
    <property type="entry name" value="DegV"/>
    <property type="match status" value="1"/>
</dbReference>
<dbReference type="Gene3D" id="3.30.1180.10">
    <property type="match status" value="1"/>
</dbReference>